<dbReference type="PROSITE" id="PS50089">
    <property type="entry name" value="ZF_RING_2"/>
    <property type="match status" value="1"/>
</dbReference>
<dbReference type="Pfam" id="PF13639">
    <property type="entry name" value="zf-RING_2"/>
    <property type="match status" value="1"/>
</dbReference>
<dbReference type="GO" id="GO:0016567">
    <property type="term" value="P:protein ubiquitination"/>
    <property type="evidence" value="ECO:0007669"/>
    <property type="project" value="TreeGrafter"/>
</dbReference>
<evidence type="ECO:0000313" key="6">
    <source>
        <dbReference type="EMBL" id="KAK9155030.1"/>
    </source>
</evidence>
<protein>
    <recommendedName>
        <fullName evidence="5">RING-type domain-containing protein</fullName>
    </recommendedName>
</protein>
<keyword evidence="1" id="KW-0479">Metal-binding</keyword>
<dbReference type="Pfam" id="PF17123">
    <property type="entry name" value="zf-RING_11"/>
    <property type="match status" value="1"/>
</dbReference>
<evidence type="ECO:0000313" key="7">
    <source>
        <dbReference type="Proteomes" id="UP001417504"/>
    </source>
</evidence>
<dbReference type="PANTHER" id="PTHR15710">
    <property type="entry name" value="E3 UBIQUITIN-PROTEIN LIGASE PRAJA"/>
    <property type="match status" value="1"/>
</dbReference>
<dbReference type="SMART" id="SM00184">
    <property type="entry name" value="RING"/>
    <property type="match status" value="1"/>
</dbReference>
<comment type="caution">
    <text evidence="6">The sequence shown here is derived from an EMBL/GenBank/DDBJ whole genome shotgun (WGS) entry which is preliminary data.</text>
</comment>
<keyword evidence="2 4" id="KW-0863">Zinc-finger</keyword>
<reference evidence="6 7" key="1">
    <citation type="submission" date="2024-01" db="EMBL/GenBank/DDBJ databases">
        <title>Genome assemblies of Stephania.</title>
        <authorList>
            <person name="Yang L."/>
        </authorList>
    </citation>
    <scope>NUCLEOTIDE SEQUENCE [LARGE SCALE GENOMIC DNA]</scope>
    <source>
        <strain evidence="6">QJT</strain>
        <tissue evidence="6">Leaf</tissue>
    </source>
</reference>
<dbReference type="Proteomes" id="UP001417504">
    <property type="component" value="Unassembled WGS sequence"/>
</dbReference>
<dbReference type="InterPro" id="IPR013083">
    <property type="entry name" value="Znf_RING/FYVE/PHD"/>
</dbReference>
<dbReference type="InterPro" id="IPR001841">
    <property type="entry name" value="Znf_RING"/>
</dbReference>
<dbReference type="GO" id="GO:0005737">
    <property type="term" value="C:cytoplasm"/>
    <property type="evidence" value="ECO:0007669"/>
    <property type="project" value="TreeGrafter"/>
</dbReference>
<evidence type="ECO:0000256" key="3">
    <source>
        <dbReference type="ARBA" id="ARBA00022833"/>
    </source>
</evidence>
<keyword evidence="7" id="KW-1185">Reference proteome</keyword>
<accession>A0AAP0KMX8</accession>
<evidence type="ECO:0000259" key="5">
    <source>
        <dbReference type="PROSITE" id="PS50089"/>
    </source>
</evidence>
<gene>
    <name evidence="6" type="ORF">Sjap_002510</name>
</gene>
<organism evidence="6 7">
    <name type="scientific">Stephania japonica</name>
    <dbReference type="NCBI Taxonomy" id="461633"/>
    <lineage>
        <taxon>Eukaryota</taxon>
        <taxon>Viridiplantae</taxon>
        <taxon>Streptophyta</taxon>
        <taxon>Embryophyta</taxon>
        <taxon>Tracheophyta</taxon>
        <taxon>Spermatophyta</taxon>
        <taxon>Magnoliopsida</taxon>
        <taxon>Ranunculales</taxon>
        <taxon>Menispermaceae</taxon>
        <taxon>Menispermoideae</taxon>
        <taxon>Cissampelideae</taxon>
        <taxon>Stephania</taxon>
    </lineage>
</organism>
<dbReference type="SUPFAM" id="SSF57850">
    <property type="entry name" value="RING/U-box"/>
    <property type="match status" value="1"/>
</dbReference>
<dbReference type="PANTHER" id="PTHR15710:SF243">
    <property type="entry name" value="E3 UBIQUITIN-PROTEIN LIGASE PRAJA-2 ISOFORM X1"/>
    <property type="match status" value="1"/>
</dbReference>
<dbReference type="EMBL" id="JBBNAE010000001">
    <property type="protein sequence ID" value="KAK9155030.1"/>
    <property type="molecule type" value="Genomic_DNA"/>
</dbReference>
<evidence type="ECO:0000256" key="4">
    <source>
        <dbReference type="PROSITE-ProRule" id="PRU00175"/>
    </source>
</evidence>
<proteinExistence type="predicted"/>
<dbReference type="GO" id="GO:0061630">
    <property type="term" value="F:ubiquitin protein ligase activity"/>
    <property type="evidence" value="ECO:0007669"/>
    <property type="project" value="TreeGrafter"/>
</dbReference>
<keyword evidence="3" id="KW-0862">Zinc</keyword>
<dbReference type="GO" id="GO:0008270">
    <property type="term" value="F:zinc ion binding"/>
    <property type="evidence" value="ECO:0007669"/>
    <property type="project" value="UniProtKB-KW"/>
</dbReference>
<evidence type="ECO:0000256" key="1">
    <source>
        <dbReference type="ARBA" id="ARBA00022723"/>
    </source>
</evidence>
<dbReference type="SMART" id="SM00744">
    <property type="entry name" value="RINGv"/>
    <property type="match status" value="1"/>
</dbReference>
<dbReference type="AlphaFoldDB" id="A0AAP0KMX8"/>
<feature type="domain" description="RING-type" evidence="5">
    <location>
        <begin position="385"/>
        <end position="426"/>
    </location>
</feature>
<sequence length="431" mass="48969">MSSLSNYFVSYRGCLRQQPSESVKFSLKLRLSFMFNWVIFSDYEDESPMVLQEVPGPVIIKTSYANPSFLTSEFVSQLIVQDLLFGINIPYSVFNLLKIEISSLACSLARLDERMGRLVWPITFDVRITLSIPYEDFDFDNYEIEEPFEDTEDGTILRITPAERSTFEALKKIQYLGLNVDTGKDFVICLGEFEVGSELTCMPCAHAFHAFHGEIEHESIPTGAVEFPVFVSESCCGRLLDYEDESPMVLQEVPGPVIIKTSYANPSFLTSEFISQLIVQDLLFGINIPYSVFNLLKTDISSLACSLARLDVRMGRLVWPITFDVRITLSIPYEDFDFDNYEIEEPFEDPEDETILRITPAERSSFEALKKIQYLGLNVDTGNDCAICLGEFEVGSELTCMPCAHAFHGECIVEWLERSNQCPLCRFELPT</sequence>
<dbReference type="Gene3D" id="3.30.40.10">
    <property type="entry name" value="Zinc/RING finger domain, C3HC4 (zinc finger)"/>
    <property type="match status" value="2"/>
</dbReference>
<evidence type="ECO:0000256" key="2">
    <source>
        <dbReference type="ARBA" id="ARBA00022771"/>
    </source>
</evidence>
<dbReference type="InterPro" id="IPR011016">
    <property type="entry name" value="Znf_RING-CH"/>
</dbReference>
<name>A0AAP0KMX8_9MAGN</name>